<dbReference type="AlphaFoldDB" id="A0A369AYV9"/>
<reference evidence="5 6" key="1">
    <citation type="submission" date="2017-05" db="EMBL/GenBank/DDBJ databases">
        <title>Vagococcus spp. assemblies.</title>
        <authorList>
            <person name="Gulvik C.A."/>
        </authorList>
    </citation>
    <scope>NUCLEOTIDE SEQUENCE [LARGE SCALE GENOMIC DNA]</scope>
    <source>
        <strain evidence="5 6">NCFB 2497</strain>
    </source>
</reference>
<evidence type="ECO:0000313" key="6">
    <source>
        <dbReference type="Proteomes" id="UP000288197"/>
    </source>
</evidence>
<evidence type="ECO:0000256" key="1">
    <source>
        <dbReference type="ARBA" id="ARBA00004127"/>
    </source>
</evidence>
<evidence type="ECO:0000313" key="5">
    <source>
        <dbReference type="EMBL" id="RSU01823.1"/>
    </source>
</evidence>
<protein>
    <recommendedName>
        <fullName evidence="4">EamA domain-containing protein</fullName>
    </recommendedName>
</protein>
<dbReference type="GO" id="GO:0016020">
    <property type="term" value="C:membrane"/>
    <property type="evidence" value="ECO:0007669"/>
    <property type="project" value="InterPro"/>
</dbReference>
<comment type="similarity">
    <text evidence="2">Belongs to the EamA transporter family.</text>
</comment>
<dbReference type="InterPro" id="IPR000620">
    <property type="entry name" value="EamA_dom"/>
</dbReference>
<dbReference type="EMBL" id="NGJX01000006">
    <property type="protein sequence ID" value="RSU01823.1"/>
    <property type="molecule type" value="Genomic_DNA"/>
</dbReference>
<dbReference type="SUPFAM" id="SSF103481">
    <property type="entry name" value="Multidrug resistance efflux transporter EmrE"/>
    <property type="match status" value="1"/>
</dbReference>
<dbReference type="OrthoDB" id="3732386at2"/>
<comment type="caution">
    <text evidence="5">The sequence shown here is derived from an EMBL/GenBank/DDBJ whole genome shotgun (WGS) entry which is preliminary data.</text>
</comment>
<evidence type="ECO:0000256" key="2">
    <source>
        <dbReference type="ARBA" id="ARBA00007362"/>
    </source>
</evidence>
<keyword evidence="3" id="KW-1133">Transmembrane helix</keyword>
<accession>A0A369AYV9</accession>
<name>A0A369AYV9_9ENTE</name>
<keyword evidence="3" id="KW-0472">Membrane</keyword>
<gene>
    <name evidence="5" type="ORF">CBF32_07465</name>
</gene>
<keyword evidence="3" id="KW-0812">Transmembrane</keyword>
<comment type="subcellular location">
    <subcellularLocation>
        <location evidence="1">Endomembrane system</location>
        <topology evidence="1">Multi-pass membrane protein</topology>
    </subcellularLocation>
</comment>
<dbReference type="GeneID" id="63146492"/>
<feature type="domain" description="EamA" evidence="4">
    <location>
        <begin position="13"/>
        <end position="111"/>
    </location>
</feature>
<dbReference type="RefSeq" id="WP_086342396.1">
    <property type="nucleotide sequence ID" value="NZ_CP081459.1"/>
</dbReference>
<feature type="transmembrane region" description="Helical" evidence="3">
    <location>
        <begin position="95"/>
        <end position="113"/>
    </location>
</feature>
<organism evidence="5 6">
    <name type="scientific">Vagococcus fluvialis</name>
    <dbReference type="NCBI Taxonomy" id="2738"/>
    <lineage>
        <taxon>Bacteria</taxon>
        <taxon>Bacillati</taxon>
        <taxon>Bacillota</taxon>
        <taxon>Bacilli</taxon>
        <taxon>Lactobacillales</taxon>
        <taxon>Enterococcaceae</taxon>
        <taxon>Vagococcus</taxon>
    </lineage>
</organism>
<proteinExistence type="inferred from homology"/>
<keyword evidence="6" id="KW-1185">Reference proteome</keyword>
<dbReference type="InterPro" id="IPR037185">
    <property type="entry name" value="EmrE-like"/>
</dbReference>
<dbReference type="Pfam" id="PF00892">
    <property type="entry name" value="EamA"/>
    <property type="match status" value="1"/>
</dbReference>
<feature type="transmembrane region" description="Helical" evidence="3">
    <location>
        <begin position="40"/>
        <end position="62"/>
    </location>
</feature>
<feature type="transmembrane region" description="Helical" evidence="3">
    <location>
        <begin position="69"/>
        <end position="89"/>
    </location>
</feature>
<evidence type="ECO:0000259" key="4">
    <source>
        <dbReference type="Pfam" id="PF00892"/>
    </source>
</evidence>
<dbReference type="Gene3D" id="1.10.3730.20">
    <property type="match status" value="1"/>
</dbReference>
<dbReference type="Proteomes" id="UP000288197">
    <property type="component" value="Unassembled WGS sequence"/>
</dbReference>
<evidence type="ECO:0000256" key="3">
    <source>
        <dbReference type="SAM" id="Phobius"/>
    </source>
</evidence>
<sequence length="120" mass="12842">METKKNMKLAMLLILSAALMSSLGQLAWKFGADATSNGMAILLYVIGFVLAGLGMVILMIAFRFGDVSILQPMMSIGFAMSIFFGALFLNEPITMTKVFGTLFIIAGSALLGYEGGKDNE</sequence>